<evidence type="ECO:0000256" key="3">
    <source>
        <dbReference type="RuleBase" id="RU000363"/>
    </source>
</evidence>
<reference evidence="4 5" key="1">
    <citation type="submission" date="2018-03" db="EMBL/GenBank/DDBJ databases">
        <authorList>
            <person name="Keele B.F."/>
        </authorList>
    </citation>
    <scope>NUCLEOTIDE SEQUENCE [LARGE SCALE GENOMIC DNA]</scope>
    <source>
        <strain evidence="4 5">CECT 8626</strain>
    </source>
</reference>
<evidence type="ECO:0000256" key="1">
    <source>
        <dbReference type="ARBA" id="ARBA00006484"/>
    </source>
</evidence>
<dbReference type="Proteomes" id="UP000244924">
    <property type="component" value="Unassembled WGS sequence"/>
</dbReference>
<proteinExistence type="inferred from homology"/>
<protein>
    <submittedName>
        <fullName evidence="4">1-deoxy-11-beta-hydroxypentalenate dehydrogenase</fullName>
        <ecNumber evidence="4">1.1.1.340</ecNumber>
    </submittedName>
</protein>
<organism evidence="4 5">
    <name type="scientific">Albidovulum aquaemixtae</name>
    <dbReference type="NCBI Taxonomy" id="1542388"/>
    <lineage>
        <taxon>Bacteria</taxon>
        <taxon>Pseudomonadati</taxon>
        <taxon>Pseudomonadota</taxon>
        <taxon>Alphaproteobacteria</taxon>
        <taxon>Rhodobacterales</taxon>
        <taxon>Paracoccaceae</taxon>
        <taxon>Albidovulum</taxon>
    </lineage>
</organism>
<dbReference type="EMBL" id="OMOQ01000004">
    <property type="protein sequence ID" value="SPH24722.1"/>
    <property type="molecule type" value="Genomic_DNA"/>
</dbReference>
<dbReference type="PROSITE" id="PS00061">
    <property type="entry name" value="ADH_SHORT"/>
    <property type="match status" value="1"/>
</dbReference>
<dbReference type="GO" id="GO:0050664">
    <property type="term" value="F:oxidoreductase activity, acting on NAD(P)H, oxygen as acceptor"/>
    <property type="evidence" value="ECO:0007669"/>
    <property type="project" value="TreeGrafter"/>
</dbReference>
<dbReference type="PRINTS" id="PR00080">
    <property type="entry name" value="SDRFAMILY"/>
</dbReference>
<dbReference type="SUPFAM" id="SSF51735">
    <property type="entry name" value="NAD(P)-binding Rossmann-fold domains"/>
    <property type="match status" value="1"/>
</dbReference>
<dbReference type="Pfam" id="PF00106">
    <property type="entry name" value="adh_short"/>
    <property type="match status" value="1"/>
</dbReference>
<dbReference type="InterPro" id="IPR020904">
    <property type="entry name" value="Sc_DH/Rdtase_CS"/>
</dbReference>
<keyword evidence="2 4" id="KW-0560">Oxidoreductase</keyword>
<dbReference type="EC" id="1.1.1.340" evidence="4"/>
<keyword evidence="5" id="KW-1185">Reference proteome</keyword>
<gene>
    <name evidence="4" type="primary">ptlF_2</name>
    <name evidence="4" type="ORF">DEA8626_03760</name>
</gene>
<accession>A0A2R8BMR5</accession>
<evidence type="ECO:0000256" key="2">
    <source>
        <dbReference type="ARBA" id="ARBA00023002"/>
    </source>
</evidence>
<dbReference type="RefSeq" id="WP_108854734.1">
    <property type="nucleotide sequence ID" value="NZ_OMOQ01000004.1"/>
</dbReference>
<evidence type="ECO:0000313" key="4">
    <source>
        <dbReference type="EMBL" id="SPH24722.1"/>
    </source>
</evidence>
<dbReference type="CDD" id="cd05233">
    <property type="entry name" value="SDR_c"/>
    <property type="match status" value="1"/>
</dbReference>
<dbReference type="AlphaFoldDB" id="A0A2R8BMR5"/>
<sequence length="273" mass="29565">MAQDALSRGAVAVVTGAASGIGLAAVGALAARGMSVIMVDIDAAKLNAEGERIAASLGTHKVMTRETDVADASAIAALADAVYDRFGRVDFLMNNAAVRVAGGARDDLNEWHRTMEVNFWAAVYAERAFLPRMIEAGQPAMIVNTGSKQGITNPPGNLIYNTTKSALKTYTEGLQHRLRNTDGCKVTAHLLIPGWTITGPHTPDPGGWQPEQVVELMIKRLEQGDFYIICPDNEVTPQMDVKRILWAAGDMTENRPPLSRWHPDWADIFKSQA</sequence>
<dbReference type="OrthoDB" id="4690547at2"/>
<dbReference type="PANTHER" id="PTHR43008:SF7">
    <property type="entry name" value="SHORT CHAIN DEHYDROGENASE_REDUCTASE (AFU_ORTHOLOGUE AFUA_2G00830)"/>
    <property type="match status" value="1"/>
</dbReference>
<dbReference type="InterPro" id="IPR002347">
    <property type="entry name" value="SDR_fam"/>
</dbReference>
<evidence type="ECO:0000313" key="5">
    <source>
        <dbReference type="Proteomes" id="UP000244924"/>
    </source>
</evidence>
<dbReference type="InterPro" id="IPR036291">
    <property type="entry name" value="NAD(P)-bd_dom_sf"/>
</dbReference>
<dbReference type="Gene3D" id="3.40.50.720">
    <property type="entry name" value="NAD(P)-binding Rossmann-like Domain"/>
    <property type="match status" value="1"/>
</dbReference>
<name>A0A2R8BMR5_9RHOB</name>
<dbReference type="PANTHER" id="PTHR43008">
    <property type="entry name" value="BENZIL REDUCTASE"/>
    <property type="match status" value="1"/>
</dbReference>
<dbReference type="PRINTS" id="PR00081">
    <property type="entry name" value="GDHRDH"/>
</dbReference>
<comment type="similarity">
    <text evidence="1 3">Belongs to the short-chain dehydrogenases/reductases (SDR) family.</text>
</comment>